<evidence type="ECO:0000313" key="1">
    <source>
        <dbReference type="EMBL" id="GIQ64352.1"/>
    </source>
</evidence>
<dbReference type="EMBL" id="BOVJ01000091">
    <property type="protein sequence ID" value="GIQ64352.1"/>
    <property type="molecule type" value="Genomic_DNA"/>
</dbReference>
<accession>A0ABQ4N7Y5</accession>
<dbReference type="PANTHER" id="PTHR12993:SF11">
    <property type="entry name" value="N-ACETYLGLUCOSAMINYL-PHOSPHATIDYLINOSITOL DE-N-ACETYLASE"/>
    <property type="match status" value="1"/>
</dbReference>
<dbReference type="Gene3D" id="3.40.50.10320">
    <property type="entry name" value="LmbE-like"/>
    <property type="match status" value="1"/>
</dbReference>
<dbReference type="InterPro" id="IPR024078">
    <property type="entry name" value="LmbE-like_dom_sf"/>
</dbReference>
<protein>
    <recommendedName>
        <fullName evidence="3">GlcNAc-PI de-N-acetylase</fullName>
    </recommendedName>
</protein>
<reference evidence="1 2" key="1">
    <citation type="submission" date="2021-04" db="EMBL/GenBank/DDBJ databases">
        <title>Draft genome sequence of Paenibacillus cisolokensis, LC2-13A.</title>
        <authorList>
            <person name="Uke A."/>
            <person name="Chhe C."/>
            <person name="Baramee S."/>
            <person name="Kosugi A."/>
        </authorList>
    </citation>
    <scope>NUCLEOTIDE SEQUENCE [LARGE SCALE GENOMIC DNA]</scope>
    <source>
        <strain evidence="1 2">LC2-13A</strain>
    </source>
</reference>
<dbReference type="RefSeq" id="WP_213529105.1">
    <property type="nucleotide sequence ID" value="NZ_BOVJ01000091.1"/>
</dbReference>
<sequence length="226" mass="24975">MNSWTKAGFVYAHPDDESFLSAALIRQIADCGGRPVLLVATRGDAGQKNGDYGHVSKAELAAIRDREMAEAAELLGLENVVQLGYPDGRLNEAGDELVAAVERFLREHKVEAVFTFPPDGGNGHPDHIAISRAATAAATGGRCPNVRFLYYSWFPAMDSDGKKPDLAVETEPYWAVKAAALRAHDSQKYAIERYFGSLDRIREDRRHEKFVLGWQAAESEKEKRKA</sequence>
<dbReference type="PANTHER" id="PTHR12993">
    <property type="entry name" value="N-ACETYLGLUCOSAMINYL-PHOSPHATIDYLINOSITOL DE-N-ACETYLASE-RELATED"/>
    <property type="match status" value="1"/>
</dbReference>
<evidence type="ECO:0008006" key="3">
    <source>
        <dbReference type="Google" id="ProtNLM"/>
    </source>
</evidence>
<organism evidence="1 2">
    <name type="scientific">Paenibacillus cisolokensis</name>
    <dbReference type="NCBI Taxonomy" id="1658519"/>
    <lineage>
        <taxon>Bacteria</taxon>
        <taxon>Bacillati</taxon>
        <taxon>Bacillota</taxon>
        <taxon>Bacilli</taxon>
        <taxon>Bacillales</taxon>
        <taxon>Paenibacillaceae</taxon>
        <taxon>Paenibacillus</taxon>
    </lineage>
</organism>
<dbReference type="InterPro" id="IPR003737">
    <property type="entry name" value="GlcNAc_PI_deacetylase-related"/>
</dbReference>
<proteinExistence type="predicted"/>
<keyword evidence="2" id="KW-1185">Reference proteome</keyword>
<comment type="caution">
    <text evidence="1">The sequence shown here is derived from an EMBL/GenBank/DDBJ whole genome shotgun (WGS) entry which is preliminary data.</text>
</comment>
<name>A0ABQ4N7Y5_9BACL</name>
<dbReference type="SUPFAM" id="SSF102588">
    <property type="entry name" value="LmbE-like"/>
    <property type="match status" value="1"/>
</dbReference>
<gene>
    <name evidence="1" type="ORF">PACILC2_29200</name>
</gene>
<dbReference type="Pfam" id="PF02585">
    <property type="entry name" value="PIG-L"/>
    <property type="match status" value="1"/>
</dbReference>
<evidence type="ECO:0000313" key="2">
    <source>
        <dbReference type="Proteomes" id="UP000680304"/>
    </source>
</evidence>
<dbReference type="Proteomes" id="UP000680304">
    <property type="component" value="Unassembled WGS sequence"/>
</dbReference>